<dbReference type="EMBL" id="BAABLD010000002">
    <property type="protein sequence ID" value="GAA5159495.1"/>
    <property type="molecule type" value="Genomic_DNA"/>
</dbReference>
<accession>A0ABP9QAN0</accession>
<dbReference type="SUPFAM" id="SSF53335">
    <property type="entry name" value="S-adenosyl-L-methionine-dependent methyltransferases"/>
    <property type="match status" value="1"/>
</dbReference>
<dbReference type="GO" id="GO:0008168">
    <property type="term" value="F:methyltransferase activity"/>
    <property type="evidence" value="ECO:0007669"/>
    <property type="project" value="UniProtKB-KW"/>
</dbReference>
<dbReference type="InterPro" id="IPR052514">
    <property type="entry name" value="SAM-dependent_MTase"/>
</dbReference>
<dbReference type="Pfam" id="PF05050">
    <property type="entry name" value="Methyltransf_21"/>
    <property type="match status" value="1"/>
</dbReference>
<reference evidence="3" key="1">
    <citation type="journal article" date="2019" name="Int. J. Syst. Evol. Microbiol.">
        <title>The Global Catalogue of Microorganisms (GCM) 10K type strain sequencing project: providing services to taxonomists for standard genome sequencing and annotation.</title>
        <authorList>
            <consortium name="The Broad Institute Genomics Platform"/>
            <consortium name="The Broad Institute Genome Sequencing Center for Infectious Disease"/>
            <person name="Wu L."/>
            <person name="Ma J."/>
        </authorList>
    </citation>
    <scope>NUCLEOTIDE SEQUENCE [LARGE SCALE GENOMIC DNA]</scope>
    <source>
        <strain evidence="3">JCM 18715</strain>
    </source>
</reference>
<dbReference type="GO" id="GO:0032259">
    <property type="term" value="P:methylation"/>
    <property type="evidence" value="ECO:0007669"/>
    <property type="project" value="UniProtKB-KW"/>
</dbReference>
<feature type="domain" description="Methyltransferase FkbM" evidence="1">
    <location>
        <begin position="47"/>
        <end position="208"/>
    </location>
</feature>
<evidence type="ECO:0000313" key="3">
    <source>
        <dbReference type="Proteomes" id="UP001500547"/>
    </source>
</evidence>
<keyword evidence="2" id="KW-0808">Transferase</keyword>
<evidence type="ECO:0000313" key="2">
    <source>
        <dbReference type="EMBL" id="GAA5159495.1"/>
    </source>
</evidence>
<dbReference type="PANTHER" id="PTHR34203">
    <property type="entry name" value="METHYLTRANSFERASE, FKBM FAMILY PROTEIN"/>
    <property type="match status" value="1"/>
</dbReference>
<dbReference type="Gene3D" id="3.40.50.150">
    <property type="entry name" value="Vaccinia Virus protein VP39"/>
    <property type="match status" value="1"/>
</dbReference>
<dbReference type="InterPro" id="IPR006342">
    <property type="entry name" value="FkbM_mtfrase"/>
</dbReference>
<sequence length="268" mass="28512">MHVVVPGDEVSDEMLLAGIHEGALLEPLFKHFLQPFHARFATGVALDVGANIGNHSLYFSRFFPRVLSVEPNPVTLNVLRANAALSGADVTVLPMGFGNANGSLQFWSNRAGNLGASGFAFADGPTGERNGQSIECPIRRGDEVLAELSAGPVALIKLDVEGAELSALQGLGECLRRDQPLVIFECLKAAGEGGGDAIFAYLRERGYDRFFVVESSVSAARRPVGGWLRRLLQGERVALRAVDKPVEGEPWLMVLALPVGAVQPVGAA</sequence>
<name>A0ABP9QAN0_9RHOO</name>
<dbReference type="InterPro" id="IPR029063">
    <property type="entry name" value="SAM-dependent_MTases_sf"/>
</dbReference>
<dbReference type="PANTHER" id="PTHR34203:SF15">
    <property type="entry name" value="SLL1173 PROTEIN"/>
    <property type="match status" value="1"/>
</dbReference>
<keyword evidence="3" id="KW-1185">Reference proteome</keyword>
<protein>
    <submittedName>
        <fullName evidence="2">FkbM family methyltransferase</fullName>
    </submittedName>
</protein>
<keyword evidence="2" id="KW-0489">Methyltransferase</keyword>
<evidence type="ECO:0000259" key="1">
    <source>
        <dbReference type="Pfam" id="PF05050"/>
    </source>
</evidence>
<gene>
    <name evidence="2" type="ORF">GCM10025770_05840</name>
</gene>
<dbReference type="Proteomes" id="UP001500547">
    <property type="component" value="Unassembled WGS sequence"/>
</dbReference>
<dbReference type="NCBIfam" id="TIGR01444">
    <property type="entry name" value="fkbM_fam"/>
    <property type="match status" value="1"/>
</dbReference>
<organism evidence="2 3">
    <name type="scientific">Viridibacterium curvum</name>
    <dbReference type="NCBI Taxonomy" id="1101404"/>
    <lineage>
        <taxon>Bacteria</taxon>
        <taxon>Pseudomonadati</taxon>
        <taxon>Pseudomonadota</taxon>
        <taxon>Betaproteobacteria</taxon>
        <taxon>Rhodocyclales</taxon>
        <taxon>Rhodocyclaceae</taxon>
        <taxon>Viridibacterium</taxon>
    </lineage>
</organism>
<proteinExistence type="predicted"/>
<comment type="caution">
    <text evidence="2">The sequence shown here is derived from an EMBL/GenBank/DDBJ whole genome shotgun (WGS) entry which is preliminary data.</text>
</comment>